<dbReference type="PANTHER" id="PTHR43300">
    <property type="entry name" value="ACETYLTRANSFERASE"/>
    <property type="match status" value="1"/>
</dbReference>
<dbReference type="CDD" id="cd03360">
    <property type="entry name" value="LbH_AT_putative"/>
    <property type="match status" value="1"/>
</dbReference>
<dbReference type="Gene3D" id="3.40.50.20">
    <property type="match status" value="1"/>
</dbReference>
<comment type="similarity">
    <text evidence="1">Belongs to the transferase hexapeptide repeat family.</text>
</comment>
<keyword evidence="5" id="KW-0808">Transferase</keyword>
<dbReference type="InterPro" id="IPR020019">
    <property type="entry name" value="AcTrfase_PglD-like"/>
</dbReference>
<accession>Q7MPK1</accession>
<dbReference type="SUPFAM" id="SSF51161">
    <property type="entry name" value="Trimeric LpxA-like enzymes"/>
    <property type="match status" value="1"/>
</dbReference>
<dbReference type="InterPro" id="IPR041561">
    <property type="entry name" value="PglD_N"/>
</dbReference>
<feature type="site" description="Increases basicity of active site His" evidence="2">
    <location>
        <position position="164"/>
    </location>
</feature>
<dbReference type="InterPro" id="IPR011004">
    <property type="entry name" value="Trimer_LpxA-like_sf"/>
</dbReference>
<feature type="domain" description="PglD N-terminal" evidence="4">
    <location>
        <begin position="33"/>
        <end position="107"/>
    </location>
</feature>
<feature type="active site" description="Proton acceptor" evidence="2">
    <location>
        <position position="163"/>
    </location>
</feature>
<evidence type="ECO:0000256" key="1">
    <source>
        <dbReference type="ARBA" id="ARBA00007274"/>
    </source>
</evidence>
<evidence type="ECO:0000256" key="2">
    <source>
        <dbReference type="PIRSR" id="PIRSR620019-1"/>
    </source>
</evidence>
<dbReference type="NCBIfam" id="TIGR03570">
    <property type="entry name" value="NeuD_NnaD"/>
    <property type="match status" value="1"/>
</dbReference>
<dbReference type="KEGG" id="vvy:VV0362"/>
<dbReference type="Gene3D" id="2.160.10.10">
    <property type="entry name" value="Hexapeptide repeat proteins"/>
    <property type="match status" value="1"/>
</dbReference>
<gene>
    <name evidence="5" type="ordered locus">VV0362</name>
</gene>
<dbReference type="PANTHER" id="PTHR43300:SF7">
    <property type="entry name" value="UDP-N-ACETYLBACILLOSAMINE N-ACETYLTRANSFERASE"/>
    <property type="match status" value="1"/>
</dbReference>
<organism evidence="5 6">
    <name type="scientific">Vibrio vulnificus (strain YJ016)</name>
    <dbReference type="NCBI Taxonomy" id="196600"/>
    <lineage>
        <taxon>Bacteria</taxon>
        <taxon>Pseudomonadati</taxon>
        <taxon>Pseudomonadota</taxon>
        <taxon>Gammaproteobacteria</taxon>
        <taxon>Vibrionales</taxon>
        <taxon>Vibrionaceae</taxon>
        <taxon>Vibrio</taxon>
    </lineage>
</organism>
<dbReference type="AlphaFoldDB" id="Q7MPK1"/>
<sequence length="242" mass="25033">MAMSPSPRLLGKRSQVTLMNTEYPSACSLGACAILGASGHGKVVAEIAELNGYSEIHFYDDRWPELHNIEHWNVVGDSEALLASVQQYACVAVAIGNNAIRLNKHKQLLEVGARMPSLVHPRAVISGYATIAEGCVVMANAVVNPFAVLGQTCIVNTGAVVEHDCLLADGVHLSPNSAIAGSTQLGECAWLGIGAVTRQLVSVGAGATIGAGATVIGNVAANTVVMGTPAKIQITRDLGARS</sequence>
<feature type="binding site" evidence="3">
    <location>
        <position position="172"/>
    </location>
    <ligand>
        <name>acetyl-CoA</name>
        <dbReference type="ChEBI" id="CHEBI:57288"/>
    </ligand>
</feature>
<feature type="binding site" evidence="3">
    <location>
        <position position="193"/>
    </location>
    <ligand>
        <name>acetyl-CoA</name>
        <dbReference type="ChEBI" id="CHEBI:57288"/>
    </ligand>
</feature>
<dbReference type="Proteomes" id="UP000002675">
    <property type="component" value="Chromosome I"/>
</dbReference>
<evidence type="ECO:0000313" key="5">
    <source>
        <dbReference type="EMBL" id="BAC93126.1"/>
    </source>
</evidence>
<protein>
    <submittedName>
        <fullName evidence="5">Putative acetyltransferase</fullName>
    </submittedName>
</protein>
<dbReference type="InterPro" id="IPR050179">
    <property type="entry name" value="Trans_hexapeptide_repeat"/>
</dbReference>
<reference evidence="5 6" key="1">
    <citation type="journal article" date="2003" name="Genome Res.">
        <title>Comparative genome analysis of Vibrio vulnificus, a marine pathogen.</title>
        <authorList>
            <person name="Chen C.Y."/>
            <person name="Wu K.M."/>
            <person name="Chang Y.C."/>
            <person name="Chang C.H."/>
            <person name="Tsai H.C."/>
            <person name="Liao T.L."/>
            <person name="Liu Y.M."/>
            <person name="Chen H.J."/>
            <person name="Shen A.B."/>
            <person name="Li J.C."/>
            <person name="Su T.L."/>
            <person name="Shao C.P."/>
            <person name="Lee C.T."/>
            <person name="Hor L.I."/>
            <person name="Tsai S.F."/>
        </authorList>
    </citation>
    <scope>NUCLEOTIDE SEQUENCE [LARGE SCALE GENOMIC DNA]</scope>
    <source>
        <strain evidence="5 6">YJ016</strain>
    </source>
</reference>
<evidence type="ECO:0000256" key="3">
    <source>
        <dbReference type="PIRSR" id="PIRSR620019-2"/>
    </source>
</evidence>
<feature type="binding site" evidence="3">
    <location>
        <begin position="38"/>
        <end position="40"/>
    </location>
    <ligand>
        <name>substrate</name>
    </ligand>
</feature>
<name>Q7MPK1_VIBVY</name>
<dbReference type="GO" id="GO:0016740">
    <property type="term" value="F:transferase activity"/>
    <property type="evidence" value="ECO:0007669"/>
    <property type="project" value="UniProtKB-KW"/>
</dbReference>
<proteinExistence type="inferred from homology"/>
<dbReference type="RefSeq" id="WP_011149335.1">
    <property type="nucleotide sequence ID" value="NC_005139.1"/>
</dbReference>
<dbReference type="EMBL" id="BA000037">
    <property type="protein sequence ID" value="BAC93126.1"/>
    <property type="molecule type" value="Genomic_DNA"/>
</dbReference>
<dbReference type="HOGENOM" id="CLU_081811_2_3_6"/>
<dbReference type="Pfam" id="PF17836">
    <property type="entry name" value="PglD_N"/>
    <property type="match status" value="1"/>
</dbReference>
<feature type="binding site" evidence="3">
    <location>
        <position position="96"/>
    </location>
    <ligand>
        <name>substrate</name>
    </ligand>
</feature>
<evidence type="ECO:0000313" key="6">
    <source>
        <dbReference type="Proteomes" id="UP000002675"/>
    </source>
</evidence>
<evidence type="ECO:0000259" key="4">
    <source>
        <dbReference type="Pfam" id="PF17836"/>
    </source>
</evidence>